<accession>A0A1Q3EBA5</accession>
<gene>
    <name evidence="1" type="ORF">LENED_006220</name>
</gene>
<keyword evidence="2" id="KW-1185">Reference proteome</keyword>
<sequence>MILNPGEGKELRQQKASTMKFLKKSVHSQDVCGCQNLPTVDSETIERIYGPSKKQLTVVTVVTTSEFTMVKDLM</sequence>
<proteinExistence type="predicted"/>
<evidence type="ECO:0000313" key="2">
    <source>
        <dbReference type="Proteomes" id="UP000188533"/>
    </source>
</evidence>
<comment type="caution">
    <text evidence="1">The sequence shown here is derived from an EMBL/GenBank/DDBJ whole genome shotgun (WGS) entry which is preliminary data.</text>
</comment>
<protein>
    <submittedName>
        <fullName evidence="1">Uncharacterized protein</fullName>
    </submittedName>
</protein>
<name>A0A1Q3EBA5_LENED</name>
<dbReference type="Proteomes" id="UP000188533">
    <property type="component" value="Unassembled WGS sequence"/>
</dbReference>
<organism evidence="1 2">
    <name type="scientific">Lentinula edodes</name>
    <name type="common">Shiitake mushroom</name>
    <name type="synonym">Lentinus edodes</name>
    <dbReference type="NCBI Taxonomy" id="5353"/>
    <lineage>
        <taxon>Eukaryota</taxon>
        <taxon>Fungi</taxon>
        <taxon>Dikarya</taxon>
        <taxon>Basidiomycota</taxon>
        <taxon>Agaricomycotina</taxon>
        <taxon>Agaricomycetes</taxon>
        <taxon>Agaricomycetidae</taxon>
        <taxon>Agaricales</taxon>
        <taxon>Marasmiineae</taxon>
        <taxon>Omphalotaceae</taxon>
        <taxon>Lentinula</taxon>
    </lineage>
</organism>
<reference evidence="1 2" key="2">
    <citation type="submission" date="2017-02" db="EMBL/GenBank/DDBJ databases">
        <title>A genome survey and senescence transcriptome analysis in Lentinula edodes.</title>
        <authorList>
            <person name="Sakamoto Y."/>
            <person name="Nakade K."/>
            <person name="Sato S."/>
            <person name="Yoshida Y."/>
            <person name="Miyazaki K."/>
            <person name="Natsume S."/>
            <person name="Konno N."/>
        </authorList>
    </citation>
    <scope>NUCLEOTIDE SEQUENCE [LARGE SCALE GENOMIC DNA]</scope>
    <source>
        <strain evidence="1 2">NBRC 111202</strain>
    </source>
</reference>
<reference evidence="1 2" key="1">
    <citation type="submission" date="2016-08" db="EMBL/GenBank/DDBJ databases">
        <authorList>
            <consortium name="Lentinula edodes genome sequencing consortium"/>
            <person name="Sakamoto Y."/>
            <person name="Nakade K."/>
            <person name="Sato S."/>
            <person name="Yoshida Y."/>
            <person name="Miyazaki K."/>
            <person name="Natsume S."/>
            <person name="Konno N."/>
        </authorList>
    </citation>
    <scope>NUCLEOTIDE SEQUENCE [LARGE SCALE GENOMIC DNA]</scope>
    <source>
        <strain evidence="1 2">NBRC 111202</strain>
    </source>
</reference>
<dbReference type="AlphaFoldDB" id="A0A1Q3EBA5"/>
<dbReference type="EMBL" id="BDGU01000192">
    <property type="protein sequence ID" value="GAW04431.1"/>
    <property type="molecule type" value="Genomic_DNA"/>
</dbReference>
<evidence type="ECO:0000313" key="1">
    <source>
        <dbReference type="EMBL" id="GAW04431.1"/>
    </source>
</evidence>